<keyword evidence="3" id="KW-1185">Reference proteome</keyword>
<proteinExistence type="predicted"/>
<accession>A0A0S3TA27</accession>
<dbReference type="Proteomes" id="UP000291084">
    <property type="component" value="Chromosome 11"/>
</dbReference>
<dbReference type="InterPro" id="IPR052851">
    <property type="entry name" value="GCD1_mitochondrial"/>
</dbReference>
<evidence type="ECO:0000256" key="1">
    <source>
        <dbReference type="SAM" id="MobiDB-lite"/>
    </source>
</evidence>
<dbReference type="PANTHER" id="PTHR35476:SF2">
    <property type="entry name" value="MUCIN-LIKE PROTEIN"/>
    <property type="match status" value="1"/>
</dbReference>
<sequence length="179" mass="19780">MEVDASFTKCKQRDGSTNEGIIDDTNDATTMEVAAMNAGGDDPRQRSDKGSEISFLLLRLDSFLNERPNFGAAPGVLGKPNRVFSFALPRGGFVPLLGKEAWETVWLPEDLTPKMRAPWESDVNFPSSSSSPAAAIDAVAEADKETKAFVAKMNENWNEQRRGSKEKEKREENGALWRI</sequence>
<gene>
    <name evidence="2" type="primary">Vigan.11G106200</name>
    <name evidence="2" type="ORF">VIGAN_11106200</name>
</gene>
<evidence type="ECO:0000313" key="2">
    <source>
        <dbReference type="EMBL" id="BAU01760.1"/>
    </source>
</evidence>
<feature type="region of interest" description="Disordered" evidence="1">
    <location>
        <begin position="151"/>
        <end position="179"/>
    </location>
</feature>
<dbReference type="AlphaFoldDB" id="A0A0S3TA27"/>
<evidence type="ECO:0000313" key="3">
    <source>
        <dbReference type="Proteomes" id="UP000291084"/>
    </source>
</evidence>
<name>A0A0S3TA27_PHAAN</name>
<dbReference type="EMBL" id="AP015044">
    <property type="protein sequence ID" value="BAU01760.1"/>
    <property type="molecule type" value="Genomic_DNA"/>
</dbReference>
<feature type="compositionally biased region" description="Basic and acidic residues" evidence="1">
    <location>
        <begin position="158"/>
        <end position="173"/>
    </location>
</feature>
<feature type="region of interest" description="Disordered" evidence="1">
    <location>
        <begin position="1"/>
        <end position="26"/>
    </location>
</feature>
<reference evidence="2 3" key="1">
    <citation type="journal article" date="2015" name="Sci. Rep.">
        <title>The power of single molecule real-time sequencing technology in the de novo assembly of a eukaryotic genome.</title>
        <authorList>
            <person name="Sakai H."/>
            <person name="Naito K."/>
            <person name="Ogiso-Tanaka E."/>
            <person name="Takahashi Y."/>
            <person name="Iseki K."/>
            <person name="Muto C."/>
            <person name="Satou K."/>
            <person name="Teruya K."/>
            <person name="Shiroma A."/>
            <person name="Shimoji M."/>
            <person name="Hirano T."/>
            <person name="Itoh T."/>
            <person name="Kaga A."/>
            <person name="Tomooka N."/>
        </authorList>
    </citation>
    <scope>NUCLEOTIDE SEQUENCE [LARGE SCALE GENOMIC DNA]</scope>
    <source>
        <strain evidence="3">cv. Shumari</strain>
    </source>
</reference>
<organism evidence="2 3">
    <name type="scientific">Vigna angularis var. angularis</name>
    <dbReference type="NCBI Taxonomy" id="157739"/>
    <lineage>
        <taxon>Eukaryota</taxon>
        <taxon>Viridiplantae</taxon>
        <taxon>Streptophyta</taxon>
        <taxon>Embryophyta</taxon>
        <taxon>Tracheophyta</taxon>
        <taxon>Spermatophyta</taxon>
        <taxon>Magnoliopsida</taxon>
        <taxon>eudicotyledons</taxon>
        <taxon>Gunneridae</taxon>
        <taxon>Pentapetalae</taxon>
        <taxon>rosids</taxon>
        <taxon>fabids</taxon>
        <taxon>Fabales</taxon>
        <taxon>Fabaceae</taxon>
        <taxon>Papilionoideae</taxon>
        <taxon>50 kb inversion clade</taxon>
        <taxon>NPAAA clade</taxon>
        <taxon>indigoferoid/millettioid clade</taxon>
        <taxon>Phaseoleae</taxon>
        <taxon>Vigna</taxon>
    </lineage>
</organism>
<dbReference type="PANTHER" id="PTHR35476">
    <property type="entry name" value="MUCIN-LIKE PROTEIN"/>
    <property type="match status" value="1"/>
</dbReference>
<protein>
    <submittedName>
        <fullName evidence="2">Uncharacterized protein</fullName>
    </submittedName>
</protein>